<evidence type="ECO:0008006" key="4">
    <source>
        <dbReference type="Google" id="ProtNLM"/>
    </source>
</evidence>
<gene>
    <name evidence="2" type="ORF">Ahy_A09g041763</name>
</gene>
<proteinExistence type="predicted"/>
<feature type="compositionally biased region" description="Acidic residues" evidence="1">
    <location>
        <begin position="1"/>
        <end position="10"/>
    </location>
</feature>
<comment type="caution">
    <text evidence="2">The sequence shown here is derived from an EMBL/GenBank/DDBJ whole genome shotgun (WGS) entry which is preliminary data.</text>
</comment>
<evidence type="ECO:0000313" key="2">
    <source>
        <dbReference type="EMBL" id="RYR36808.1"/>
    </source>
</evidence>
<evidence type="ECO:0000256" key="1">
    <source>
        <dbReference type="SAM" id="MobiDB-lite"/>
    </source>
</evidence>
<protein>
    <recommendedName>
        <fullName evidence="4">Transposase MuDR plant domain-containing protein</fullName>
    </recommendedName>
</protein>
<sequence>MDEVGDDVSIDELRDIEWEEDNNNNEEEFEANYEVDDENDNRDLAGNSATLDLKAMHALKFSEYVNIGEGNVASEDGEFTVRMEFGSREVRWLIRASLIQKKGCWEIKRYNDKHTYTMGTISQDHANLDSDTIAVAIRLLGEAYPLIKVKSITAAVQSRFNYTTLPVWLKAITAKMSRRNELFEVYEMQDCSIYTVNLAQQHCDYDHFQVERLPYRHVLACCANQHLDWQVYVHDVYKMSEICKV</sequence>
<accession>A0A445BDR3</accession>
<feature type="compositionally biased region" description="Acidic residues" evidence="1">
    <location>
        <begin position="17"/>
        <end position="27"/>
    </location>
</feature>
<dbReference type="Proteomes" id="UP000289738">
    <property type="component" value="Chromosome A09"/>
</dbReference>
<dbReference type="AlphaFoldDB" id="A0A445BDR3"/>
<evidence type="ECO:0000313" key="3">
    <source>
        <dbReference type="Proteomes" id="UP000289738"/>
    </source>
</evidence>
<dbReference type="EMBL" id="SDMP01000009">
    <property type="protein sequence ID" value="RYR36808.1"/>
    <property type="molecule type" value="Genomic_DNA"/>
</dbReference>
<feature type="region of interest" description="Disordered" evidence="1">
    <location>
        <begin position="1"/>
        <end position="27"/>
    </location>
</feature>
<reference evidence="2 3" key="1">
    <citation type="submission" date="2019-01" db="EMBL/GenBank/DDBJ databases">
        <title>Sequencing of cultivated peanut Arachis hypogaea provides insights into genome evolution and oil improvement.</title>
        <authorList>
            <person name="Chen X."/>
        </authorList>
    </citation>
    <scope>NUCLEOTIDE SEQUENCE [LARGE SCALE GENOMIC DNA]</scope>
    <source>
        <strain evidence="3">cv. Fuhuasheng</strain>
        <tissue evidence="2">Leaves</tissue>
    </source>
</reference>
<organism evidence="2 3">
    <name type="scientific">Arachis hypogaea</name>
    <name type="common">Peanut</name>
    <dbReference type="NCBI Taxonomy" id="3818"/>
    <lineage>
        <taxon>Eukaryota</taxon>
        <taxon>Viridiplantae</taxon>
        <taxon>Streptophyta</taxon>
        <taxon>Embryophyta</taxon>
        <taxon>Tracheophyta</taxon>
        <taxon>Spermatophyta</taxon>
        <taxon>Magnoliopsida</taxon>
        <taxon>eudicotyledons</taxon>
        <taxon>Gunneridae</taxon>
        <taxon>Pentapetalae</taxon>
        <taxon>rosids</taxon>
        <taxon>fabids</taxon>
        <taxon>Fabales</taxon>
        <taxon>Fabaceae</taxon>
        <taxon>Papilionoideae</taxon>
        <taxon>50 kb inversion clade</taxon>
        <taxon>dalbergioids sensu lato</taxon>
        <taxon>Dalbergieae</taxon>
        <taxon>Pterocarpus clade</taxon>
        <taxon>Arachis</taxon>
    </lineage>
</organism>
<name>A0A445BDR3_ARAHY</name>
<keyword evidence="3" id="KW-1185">Reference proteome</keyword>